<evidence type="ECO:0000256" key="6">
    <source>
        <dbReference type="PROSITE-ProRule" id="PRU00775"/>
    </source>
</evidence>
<keyword evidence="4" id="KW-0793">Thylakoid</keyword>
<dbReference type="GO" id="GO:0030089">
    <property type="term" value="C:phycobilisome"/>
    <property type="evidence" value="ECO:0007669"/>
    <property type="project" value="UniProtKB-UniRule"/>
</dbReference>
<evidence type="ECO:0000256" key="5">
    <source>
        <dbReference type="ARBA" id="ARBA00023136"/>
    </source>
</evidence>
<evidence type="ECO:0000313" key="9">
    <source>
        <dbReference type="Proteomes" id="UP000481033"/>
    </source>
</evidence>
<reference evidence="8 9" key="1">
    <citation type="journal article" date="2020" name="Microb. Ecol.">
        <title>Ecogenomics of the Marine Benthic Filamentous Cyanobacterium Adonisia.</title>
        <authorList>
            <person name="Walter J.M."/>
            <person name="Coutinho F.H."/>
            <person name="Leomil L."/>
            <person name="Hargreaves P.I."/>
            <person name="Campeao M.E."/>
            <person name="Vieira V.V."/>
            <person name="Silva B.S."/>
            <person name="Fistarol G.O."/>
            <person name="Salomon P.S."/>
            <person name="Sawabe T."/>
            <person name="Mino S."/>
            <person name="Hosokawa M."/>
            <person name="Miyashita H."/>
            <person name="Maruyama F."/>
            <person name="van Verk M.C."/>
            <person name="Dutilh B.E."/>
            <person name="Thompson C.C."/>
            <person name="Thompson F.L."/>
        </authorList>
    </citation>
    <scope>NUCLEOTIDE SEQUENCE [LARGE SCALE GENOMIC DNA]</scope>
    <source>
        <strain evidence="8 9">CCMR0081</strain>
    </source>
</reference>
<feature type="domain" description="PBS-linker" evidence="7">
    <location>
        <begin position="11"/>
        <end position="188"/>
    </location>
</feature>
<dbReference type="PROSITE" id="PS51445">
    <property type="entry name" value="PBS_LINKER"/>
    <property type="match status" value="1"/>
</dbReference>
<dbReference type="GO" id="GO:0015979">
    <property type="term" value="P:photosynthesis"/>
    <property type="evidence" value="ECO:0007669"/>
    <property type="project" value="InterPro"/>
</dbReference>
<comment type="subcellular location">
    <subcellularLocation>
        <location evidence="1">Membrane</location>
    </subcellularLocation>
</comment>
<dbReference type="EMBL" id="QXHD01000004">
    <property type="protein sequence ID" value="NEZ57826.1"/>
    <property type="molecule type" value="Genomic_DNA"/>
</dbReference>
<keyword evidence="3 6" id="KW-0605">Phycobilisome</keyword>
<comment type="similarity">
    <text evidence="6">Belongs to the phycobilisome linker protein family.</text>
</comment>
<dbReference type="Gene3D" id="1.10.3130.20">
    <property type="entry name" value="Phycobilisome linker domain"/>
    <property type="match status" value="1"/>
</dbReference>
<evidence type="ECO:0000313" key="8">
    <source>
        <dbReference type="EMBL" id="NEZ57826.1"/>
    </source>
</evidence>
<dbReference type="RefSeq" id="WP_163699987.1">
    <property type="nucleotide sequence ID" value="NZ_QXHD01000004.1"/>
</dbReference>
<keyword evidence="5" id="KW-0472">Membrane</keyword>
<protein>
    <submittedName>
        <fullName evidence="8">Phycobilisome rod-core linker polypeptide CpcG</fullName>
    </submittedName>
</protein>
<sequence length="272" mass="31083">MAIPLLNYSPVTQNSRVEGYEIPGDDQPKIYSTQNILSSTDIDDLIEAAYRQIFFHAFKADREKFLESQLRSNQITVREFVRGLLLANTYRNSFYKMNNNYRFVEQTVQRVLGRDIFNKEETLAWSIIVATKGIEGFVDALLDSDEYLDNFGDDILPYQRRRVLPTRNQGELPFNIKSPRYDEYYRSILGFPKPVFQSSVRRFTPQEKQPKAGSPALFMDMARGLSNSQPLPSQRVSAVSVNFTSGVPYRRVNFPINDPVAAAAVEKAKQGA</sequence>
<dbReference type="InterPro" id="IPR016470">
    <property type="entry name" value="Phycobilisome"/>
</dbReference>
<gene>
    <name evidence="8" type="ORF">DXZ20_19690</name>
</gene>
<evidence type="ECO:0000256" key="4">
    <source>
        <dbReference type="ARBA" id="ARBA00023078"/>
    </source>
</evidence>
<dbReference type="InterPro" id="IPR038255">
    <property type="entry name" value="PBS_linker_sf"/>
</dbReference>
<keyword evidence="2" id="KW-0042">Antenna complex</keyword>
<dbReference type="AlphaFoldDB" id="A0A6M0RNT3"/>
<evidence type="ECO:0000256" key="2">
    <source>
        <dbReference type="ARBA" id="ARBA00022549"/>
    </source>
</evidence>
<dbReference type="Pfam" id="PF00427">
    <property type="entry name" value="PBS_linker_poly"/>
    <property type="match status" value="1"/>
</dbReference>
<name>A0A6M0RNT3_9CYAN</name>
<accession>A0A6M0RNT3</accession>
<evidence type="ECO:0000259" key="7">
    <source>
        <dbReference type="PROSITE" id="PS51445"/>
    </source>
</evidence>
<evidence type="ECO:0000256" key="1">
    <source>
        <dbReference type="ARBA" id="ARBA00004370"/>
    </source>
</evidence>
<dbReference type="InterPro" id="IPR001297">
    <property type="entry name" value="PBS_linker_dom"/>
</dbReference>
<organism evidence="8 9">
    <name type="scientific">Adonisia turfae CCMR0081</name>
    <dbReference type="NCBI Taxonomy" id="2292702"/>
    <lineage>
        <taxon>Bacteria</taxon>
        <taxon>Bacillati</taxon>
        <taxon>Cyanobacteriota</taxon>
        <taxon>Adonisia</taxon>
        <taxon>Adonisia turfae</taxon>
    </lineage>
</organism>
<evidence type="ECO:0000256" key="3">
    <source>
        <dbReference type="ARBA" id="ARBA00022738"/>
    </source>
</evidence>
<proteinExistence type="inferred from homology"/>
<dbReference type="PIRSF" id="PIRSF005898">
    <property type="entry name" value="Phycobilisome_CpeC/CpcI"/>
    <property type="match status" value="1"/>
</dbReference>
<dbReference type="Proteomes" id="UP000481033">
    <property type="component" value="Unassembled WGS sequence"/>
</dbReference>
<comment type="caution">
    <text evidence="8">The sequence shown here is derived from an EMBL/GenBank/DDBJ whole genome shotgun (WGS) entry which is preliminary data.</text>
</comment>
<dbReference type="PANTHER" id="PTHR34011">
    <property type="entry name" value="PHYCOBILISOME 32.1 KDA LINKER POLYPEPTIDE, PHYCOCYANIN-ASSOCIATED, ROD 2-RELATED"/>
    <property type="match status" value="1"/>
</dbReference>
<keyword evidence="9" id="KW-1185">Reference proteome</keyword>